<dbReference type="STRING" id="1220188.A0A4S3JV30"/>
<evidence type="ECO:0000313" key="3">
    <source>
        <dbReference type="Proteomes" id="UP000308092"/>
    </source>
</evidence>
<dbReference type="AlphaFoldDB" id="A0A4S3JV30"/>
<dbReference type="EMBL" id="SOSA01000022">
    <property type="protein sequence ID" value="THC99274.1"/>
    <property type="molecule type" value="Genomic_DNA"/>
</dbReference>
<sequence length="458" mass="51204">MARSRSSSALGLYNAPSNKGLSYLKAAHSTPTLRRVTRSQSRKLEAPELQNERGRAGQFSDGAASSRWGQNKGSMNGKDLIQESSTKTPRRSSGRPVNPIGRDSLEDAEATNISGTTILPSEPDTDFDPEMMLEALPDLERAAKNVLDLLVPASTDPVSIVNMAKKLADPKNTQSRRLSRAKSKFESESSYFGSHSYIDAEKANVLILSALENKHNGLGHDWSPDSALQRANCARFALEVLLAKAGTDAPMQAIRNVEDVFPNFFMNEVAHDNQQLAMGGSALEKDTFNLALEIRTQFLIGHMEEQQYHAAFDPEAMLRDAFFIDAADDDIFESSQAPLRGFNLDQFGGTDKYLPVRFRDAAYERFNEMLLTVSEDGFVDIEELKSAFRWQRFTLRAAQWIRKRNDEIEKQLKSQLDAEAMRDAYFATPRGSHRQPKCQTLCHSNGKSKSHRHPEIVE</sequence>
<dbReference type="Proteomes" id="UP000308092">
    <property type="component" value="Unassembled WGS sequence"/>
</dbReference>
<comment type="caution">
    <text evidence="2">The sequence shown here is derived from an EMBL/GenBank/DDBJ whole genome shotgun (WGS) entry which is preliminary data.</text>
</comment>
<dbReference type="VEuPathDB" id="FungiDB:EYZ11_001273"/>
<accession>A0A4S3JV30</accession>
<keyword evidence="3" id="KW-1185">Reference proteome</keyword>
<feature type="compositionally biased region" description="Polar residues" evidence="1">
    <location>
        <begin position="1"/>
        <end position="20"/>
    </location>
</feature>
<feature type="region of interest" description="Disordered" evidence="1">
    <location>
        <begin position="429"/>
        <end position="458"/>
    </location>
</feature>
<proteinExistence type="predicted"/>
<evidence type="ECO:0000256" key="1">
    <source>
        <dbReference type="SAM" id="MobiDB-lite"/>
    </source>
</evidence>
<gene>
    <name evidence="2" type="ORF">EYZ11_001273</name>
</gene>
<feature type="region of interest" description="Disordered" evidence="1">
    <location>
        <begin position="1"/>
        <end position="125"/>
    </location>
</feature>
<evidence type="ECO:0000313" key="2">
    <source>
        <dbReference type="EMBL" id="THC99274.1"/>
    </source>
</evidence>
<feature type="compositionally biased region" description="Basic and acidic residues" evidence="1">
    <location>
        <begin position="42"/>
        <end position="55"/>
    </location>
</feature>
<reference evidence="2 3" key="1">
    <citation type="submission" date="2019-03" db="EMBL/GenBank/DDBJ databases">
        <title>The genome sequence of a newly discovered highly antifungal drug resistant Aspergillus species, Aspergillus tanneri NIH 1004.</title>
        <authorList>
            <person name="Mounaud S."/>
            <person name="Singh I."/>
            <person name="Joardar V."/>
            <person name="Pakala S."/>
            <person name="Pakala S."/>
            <person name="Venepally P."/>
            <person name="Hoover J."/>
            <person name="Nierman W."/>
            <person name="Chung J."/>
            <person name="Losada L."/>
        </authorList>
    </citation>
    <scope>NUCLEOTIDE SEQUENCE [LARGE SCALE GENOMIC DNA]</scope>
    <source>
        <strain evidence="2 3">NIH1004</strain>
    </source>
</reference>
<protein>
    <submittedName>
        <fullName evidence="2">Uncharacterized protein</fullName>
    </submittedName>
</protein>
<name>A0A4S3JV30_9EURO</name>
<organism evidence="2 3">
    <name type="scientific">Aspergillus tanneri</name>
    <dbReference type="NCBI Taxonomy" id="1220188"/>
    <lineage>
        <taxon>Eukaryota</taxon>
        <taxon>Fungi</taxon>
        <taxon>Dikarya</taxon>
        <taxon>Ascomycota</taxon>
        <taxon>Pezizomycotina</taxon>
        <taxon>Eurotiomycetes</taxon>
        <taxon>Eurotiomycetidae</taxon>
        <taxon>Eurotiales</taxon>
        <taxon>Aspergillaceae</taxon>
        <taxon>Aspergillus</taxon>
        <taxon>Aspergillus subgen. Circumdati</taxon>
    </lineage>
</organism>